<evidence type="ECO:0000256" key="1">
    <source>
        <dbReference type="ARBA" id="ARBA00022801"/>
    </source>
</evidence>
<dbReference type="GO" id="GO:0016811">
    <property type="term" value="F:hydrolase activity, acting on carbon-nitrogen (but not peptide) bonds, in linear amides"/>
    <property type="evidence" value="ECO:0007669"/>
    <property type="project" value="InterPro"/>
</dbReference>
<dbReference type="Proteomes" id="UP000244855">
    <property type="component" value="Unassembled WGS sequence"/>
</dbReference>
<dbReference type="PANTHER" id="PTHR23088">
    <property type="entry name" value="NITRILASE-RELATED"/>
    <property type="match status" value="1"/>
</dbReference>
<evidence type="ECO:0000259" key="2">
    <source>
        <dbReference type="PROSITE" id="PS50263"/>
    </source>
</evidence>
<dbReference type="PANTHER" id="PTHR23088:SF27">
    <property type="entry name" value="DEAMINATED GLUTATHIONE AMIDASE"/>
    <property type="match status" value="1"/>
</dbReference>
<dbReference type="CDD" id="cd07572">
    <property type="entry name" value="nit"/>
    <property type="match status" value="1"/>
</dbReference>
<dbReference type="InterPro" id="IPR045254">
    <property type="entry name" value="Nit1/2_C-N_Hydrolase"/>
</dbReference>
<proteinExistence type="predicted"/>
<dbReference type="InterPro" id="IPR036526">
    <property type="entry name" value="C-N_Hydrolase_sf"/>
</dbReference>
<dbReference type="InterPro" id="IPR003010">
    <property type="entry name" value="C-N_Hydrolase"/>
</dbReference>
<keyword evidence="1" id="KW-0378">Hydrolase</keyword>
<protein>
    <submittedName>
        <fullName evidence="3">Nitrilase</fullName>
    </submittedName>
</protein>
<dbReference type="EMBL" id="KZ805327">
    <property type="protein sequence ID" value="PVI03832.1"/>
    <property type="molecule type" value="Genomic_DNA"/>
</dbReference>
<dbReference type="Pfam" id="PF00795">
    <property type="entry name" value="CN_hydrolase"/>
    <property type="match status" value="1"/>
</dbReference>
<dbReference type="AlphaFoldDB" id="A0A2V1E112"/>
<dbReference type="SUPFAM" id="SSF56317">
    <property type="entry name" value="Carbon-nitrogen hydrolase"/>
    <property type="match status" value="1"/>
</dbReference>
<sequence length="285" mass="30113">MKAAKMPLAAIGQIRSTASLSHNLTQCENLVRKAAAAGADALFLPEASDYIASTPTQSLSLCQPLSTSPFVLGLQAAAKQHNISINVGVHEPSPSPSKLYNTLLWITPTGSITHTYRKLHLFDVDLSTGGSVSLRESASVVAGTGLTPPFPTPLGNMGMLICFDVRFPEASGALRARGAHVITYPSAFTVATGAAHWETLVRARAIETQCYVVAAAQVGVHDEEGKRESWGRGLIVDAWGTVVARLGGAEDEGEVAVAEVDLGLVERVRGGMVLRRREGVYGVVE</sequence>
<keyword evidence="4" id="KW-1185">Reference proteome</keyword>
<organism evidence="3 4">
    <name type="scientific">Periconia macrospinosa</name>
    <dbReference type="NCBI Taxonomy" id="97972"/>
    <lineage>
        <taxon>Eukaryota</taxon>
        <taxon>Fungi</taxon>
        <taxon>Dikarya</taxon>
        <taxon>Ascomycota</taxon>
        <taxon>Pezizomycotina</taxon>
        <taxon>Dothideomycetes</taxon>
        <taxon>Pleosporomycetidae</taxon>
        <taxon>Pleosporales</taxon>
        <taxon>Massarineae</taxon>
        <taxon>Periconiaceae</taxon>
        <taxon>Periconia</taxon>
    </lineage>
</organism>
<gene>
    <name evidence="3" type="ORF">DM02DRAFT_587158</name>
</gene>
<evidence type="ECO:0000313" key="4">
    <source>
        <dbReference type="Proteomes" id="UP000244855"/>
    </source>
</evidence>
<dbReference type="Gene3D" id="3.60.110.10">
    <property type="entry name" value="Carbon-nitrogen hydrolase"/>
    <property type="match status" value="1"/>
</dbReference>
<name>A0A2V1E112_9PLEO</name>
<dbReference type="STRING" id="97972.A0A2V1E112"/>
<reference evidence="3 4" key="1">
    <citation type="journal article" date="2018" name="Sci. Rep.">
        <title>Comparative genomics provides insights into the lifestyle and reveals functional heterogeneity of dark septate endophytic fungi.</title>
        <authorList>
            <person name="Knapp D.G."/>
            <person name="Nemeth J.B."/>
            <person name="Barry K."/>
            <person name="Hainaut M."/>
            <person name="Henrissat B."/>
            <person name="Johnson J."/>
            <person name="Kuo A."/>
            <person name="Lim J.H.P."/>
            <person name="Lipzen A."/>
            <person name="Nolan M."/>
            <person name="Ohm R.A."/>
            <person name="Tamas L."/>
            <person name="Grigoriev I.V."/>
            <person name="Spatafora J.W."/>
            <person name="Nagy L.G."/>
            <person name="Kovacs G.M."/>
        </authorList>
    </citation>
    <scope>NUCLEOTIDE SEQUENCE [LARGE SCALE GENOMIC DNA]</scope>
    <source>
        <strain evidence="3 4">DSE2036</strain>
    </source>
</reference>
<feature type="domain" description="CN hydrolase" evidence="2">
    <location>
        <begin position="6"/>
        <end position="262"/>
    </location>
</feature>
<accession>A0A2V1E112</accession>
<evidence type="ECO:0000313" key="3">
    <source>
        <dbReference type="EMBL" id="PVI03832.1"/>
    </source>
</evidence>
<dbReference type="OrthoDB" id="10250282at2759"/>
<dbReference type="PROSITE" id="PS50263">
    <property type="entry name" value="CN_HYDROLASE"/>
    <property type="match status" value="1"/>
</dbReference>